<dbReference type="InterPro" id="IPR027275">
    <property type="entry name" value="PRC-brl_dom"/>
</dbReference>
<feature type="region of interest" description="Disordered" evidence="1">
    <location>
        <begin position="30"/>
        <end position="95"/>
    </location>
</feature>
<dbReference type="Proteomes" id="UP000709466">
    <property type="component" value="Unassembled WGS sequence"/>
</dbReference>
<feature type="domain" description="PRC-barrel" evidence="3">
    <location>
        <begin position="150"/>
        <end position="229"/>
    </location>
</feature>
<protein>
    <recommendedName>
        <fullName evidence="3">PRC-barrel domain-containing protein</fullName>
    </recommendedName>
</protein>
<comment type="caution">
    <text evidence="4">The sequence shown here is derived from an EMBL/GenBank/DDBJ whole genome shotgun (WGS) entry which is preliminary data.</text>
</comment>
<feature type="compositionally biased region" description="Acidic residues" evidence="1">
    <location>
        <begin position="62"/>
        <end position="95"/>
    </location>
</feature>
<feature type="signal peptide" evidence="2">
    <location>
        <begin position="1"/>
        <end position="20"/>
    </location>
</feature>
<evidence type="ECO:0000313" key="5">
    <source>
        <dbReference type="Proteomes" id="UP000709466"/>
    </source>
</evidence>
<keyword evidence="2" id="KW-0732">Signal</keyword>
<evidence type="ECO:0000256" key="1">
    <source>
        <dbReference type="SAM" id="MobiDB-lite"/>
    </source>
</evidence>
<reference evidence="4 5" key="1">
    <citation type="submission" date="2020-03" db="EMBL/GenBank/DDBJ databases">
        <title>Bacterial isolates of synthetic phycosphere.</title>
        <authorList>
            <person name="Fu H."/>
            <person name="Moran M.A."/>
        </authorList>
    </citation>
    <scope>NUCLEOTIDE SEQUENCE [LARGE SCALE GENOMIC DNA]</scope>
    <source>
        <strain evidence="4 5">HF1</strain>
    </source>
</reference>
<name>A0ABX0VXX5_9RHOB</name>
<dbReference type="Gene3D" id="2.30.30.240">
    <property type="entry name" value="PRC-barrel domain"/>
    <property type="match status" value="1"/>
</dbReference>
<dbReference type="Pfam" id="PF05239">
    <property type="entry name" value="PRC"/>
    <property type="match status" value="1"/>
</dbReference>
<evidence type="ECO:0000313" key="4">
    <source>
        <dbReference type="EMBL" id="NIY72106.1"/>
    </source>
</evidence>
<sequence>MKKLLMTTAAALVLAVPAIAQDDTTAVTNDTAASTEMSTDMDTSADTENMDAEAGASTEMSADAETDTEMSTEEGMGDEMGADEEMSSDTEMDAEAGTDLTADTEADAMPDGMAEEMSEEDATVGMAADTEMTGNAYMDGWVEISMAGGDFSAEELIDADVVNAENDTVSSIDDLILNEDGSIQAVIMDVGGFLGIGEKSVEVSYDELTILKQEDGEDIKVYMNTTEDALNSMPEYEKDAM</sequence>
<dbReference type="SUPFAM" id="SSF50346">
    <property type="entry name" value="PRC-barrel domain"/>
    <property type="match status" value="1"/>
</dbReference>
<keyword evidence="5" id="KW-1185">Reference proteome</keyword>
<gene>
    <name evidence="4" type="ORF">HCZ30_06620</name>
</gene>
<feature type="chain" id="PRO_5045381994" description="PRC-barrel domain-containing protein" evidence="2">
    <location>
        <begin position="21"/>
        <end position="241"/>
    </location>
</feature>
<dbReference type="InterPro" id="IPR011033">
    <property type="entry name" value="PRC_barrel-like_sf"/>
</dbReference>
<evidence type="ECO:0000259" key="3">
    <source>
        <dbReference type="Pfam" id="PF05239"/>
    </source>
</evidence>
<dbReference type="RefSeq" id="WP_167637490.1">
    <property type="nucleotide sequence ID" value="NZ_JAATOP010000003.1"/>
</dbReference>
<proteinExistence type="predicted"/>
<dbReference type="EMBL" id="JAATOP010000003">
    <property type="protein sequence ID" value="NIY72106.1"/>
    <property type="molecule type" value="Genomic_DNA"/>
</dbReference>
<accession>A0ABX0VXX5</accession>
<organism evidence="4 5">
    <name type="scientific">Marivivens donghaensis</name>
    <dbReference type="NCBI Taxonomy" id="1699413"/>
    <lineage>
        <taxon>Bacteria</taxon>
        <taxon>Pseudomonadati</taxon>
        <taxon>Pseudomonadota</taxon>
        <taxon>Alphaproteobacteria</taxon>
        <taxon>Rhodobacterales</taxon>
        <taxon>Paracoccaceae</taxon>
        <taxon>Marivivens group</taxon>
        <taxon>Marivivens</taxon>
    </lineage>
</organism>
<evidence type="ECO:0000256" key="2">
    <source>
        <dbReference type="SAM" id="SignalP"/>
    </source>
</evidence>